<dbReference type="AlphaFoldDB" id="A0A0F9WRJ7"/>
<protein>
    <submittedName>
        <fullName evidence="1">Uncharacterized protein</fullName>
    </submittedName>
</protein>
<sequence>MNKKLTLIGGRAGKKVSKKTMRWLEKTLNHAPETMDVTIVSSQISIALENGTLITLLVDATQ</sequence>
<gene>
    <name evidence="1" type="ORF">LCGC14_0319860</name>
</gene>
<name>A0A0F9WRJ7_9ZZZZ</name>
<reference evidence="1" key="1">
    <citation type="journal article" date="2015" name="Nature">
        <title>Complex archaea that bridge the gap between prokaryotes and eukaryotes.</title>
        <authorList>
            <person name="Spang A."/>
            <person name="Saw J.H."/>
            <person name="Jorgensen S.L."/>
            <person name="Zaremba-Niedzwiedzka K."/>
            <person name="Martijn J."/>
            <person name="Lind A.E."/>
            <person name="van Eijk R."/>
            <person name="Schleper C."/>
            <person name="Guy L."/>
            <person name="Ettema T.J."/>
        </authorList>
    </citation>
    <scope>NUCLEOTIDE SEQUENCE</scope>
</reference>
<accession>A0A0F9WRJ7</accession>
<organism evidence="1">
    <name type="scientific">marine sediment metagenome</name>
    <dbReference type="NCBI Taxonomy" id="412755"/>
    <lineage>
        <taxon>unclassified sequences</taxon>
        <taxon>metagenomes</taxon>
        <taxon>ecological metagenomes</taxon>
    </lineage>
</organism>
<dbReference type="EMBL" id="LAZR01000215">
    <property type="protein sequence ID" value="KKN81373.1"/>
    <property type="molecule type" value="Genomic_DNA"/>
</dbReference>
<proteinExistence type="predicted"/>
<comment type="caution">
    <text evidence="1">The sequence shown here is derived from an EMBL/GenBank/DDBJ whole genome shotgun (WGS) entry which is preliminary data.</text>
</comment>
<evidence type="ECO:0000313" key="1">
    <source>
        <dbReference type="EMBL" id="KKN81373.1"/>
    </source>
</evidence>